<evidence type="ECO:0000256" key="11">
    <source>
        <dbReference type="SAM" id="Phobius"/>
    </source>
</evidence>
<name>A0A9P4MB86_9PEZI</name>
<dbReference type="PANTHER" id="PTHR31646:SF1">
    <property type="entry name" value="ALPHA-1,2-MANNOSYLTRANSFERASE MNN2"/>
    <property type="match status" value="1"/>
</dbReference>
<protein>
    <submittedName>
        <fullName evidence="12">Nucleotide-diphospho-sugar transferase</fullName>
    </submittedName>
</protein>
<reference evidence="12" key="1">
    <citation type="journal article" date="2020" name="Stud. Mycol.">
        <title>101 Dothideomycetes genomes: a test case for predicting lifestyles and emergence of pathogens.</title>
        <authorList>
            <person name="Haridas S."/>
            <person name="Albert R."/>
            <person name="Binder M."/>
            <person name="Bloem J."/>
            <person name="Labutti K."/>
            <person name="Salamov A."/>
            <person name="Andreopoulos B."/>
            <person name="Baker S."/>
            <person name="Barry K."/>
            <person name="Bills G."/>
            <person name="Bluhm B."/>
            <person name="Cannon C."/>
            <person name="Castanera R."/>
            <person name="Culley D."/>
            <person name="Daum C."/>
            <person name="Ezra D."/>
            <person name="Gonzalez J."/>
            <person name="Henrissat B."/>
            <person name="Kuo A."/>
            <person name="Liang C."/>
            <person name="Lipzen A."/>
            <person name="Lutzoni F."/>
            <person name="Magnuson J."/>
            <person name="Mondo S."/>
            <person name="Nolan M."/>
            <person name="Ohm R."/>
            <person name="Pangilinan J."/>
            <person name="Park H.-J."/>
            <person name="Ramirez L."/>
            <person name="Alfaro M."/>
            <person name="Sun H."/>
            <person name="Tritt A."/>
            <person name="Yoshinaga Y."/>
            <person name="Zwiers L.-H."/>
            <person name="Turgeon B."/>
            <person name="Goodwin S."/>
            <person name="Spatafora J."/>
            <person name="Crous P."/>
            <person name="Grigoriev I."/>
        </authorList>
    </citation>
    <scope>NUCLEOTIDE SEQUENCE</scope>
    <source>
        <strain evidence="12">CBS 133067</strain>
    </source>
</reference>
<evidence type="ECO:0000256" key="6">
    <source>
        <dbReference type="ARBA" id="ARBA00022968"/>
    </source>
</evidence>
<dbReference type="OrthoDB" id="430354at2759"/>
<dbReference type="InterPro" id="IPR029044">
    <property type="entry name" value="Nucleotide-diphossugar_trans"/>
</dbReference>
<organism evidence="12 13">
    <name type="scientific">Rhizodiscina lignyota</name>
    <dbReference type="NCBI Taxonomy" id="1504668"/>
    <lineage>
        <taxon>Eukaryota</taxon>
        <taxon>Fungi</taxon>
        <taxon>Dikarya</taxon>
        <taxon>Ascomycota</taxon>
        <taxon>Pezizomycotina</taxon>
        <taxon>Dothideomycetes</taxon>
        <taxon>Pleosporomycetidae</taxon>
        <taxon>Aulographales</taxon>
        <taxon>Rhizodiscinaceae</taxon>
        <taxon>Rhizodiscina</taxon>
    </lineage>
</organism>
<keyword evidence="4 12" id="KW-0808">Transferase</keyword>
<evidence type="ECO:0000256" key="5">
    <source>
        <dbReference type="ARBA" id="ARBA00022692"/>
    </source>
</evidence>
<keyword evidence="8" id="KW-0333">Golgi apparatus</keyword>
<evidence type="ECO:0000256" key="10">
    <source>
        <dbReference type="SAM" id="MobiDB-lite"/>
    </source>
</evidence>
<dbReference type="GO" id="GO:0000026">
    <property type="term" value="F:alpha-1,2-mannosyltransferase activity"/>
    <property type="evidence" value="ECO:0007669"/>
    <property type="project" value="TreeGrafter"/>
</dbReference>
<evidence type="ECO:0000256" key="1">
    <source>
        <dbReference type="ARBA" id="ARBA00004323"/>
    </source>
</evidence>
<comment type="subcellular location">
    <subcellularLocation>
        <location evidence="1">Golgi apparatus membrane</location>
        <topology evidence="1">Single-pass type II membrane protein</topology>
    </subcellularLocation>
</comment>
<dbReference type="InterPro" id="IPR022751">
    <property type="entry name" value="Alpha_mannosyltransferase"/>
</dbReference>
<evidence type="ECO:0000256" key="9">
    <source>
        <dbReference type="ARBA" id="ARBA00023136"/>
    </source>
</evidence>
<evidence type="ECO:0000256" key="3">
    <source>
        <dbReference type="ARBA" id="ARBA00009105"/>
    </source>
</evidence>
<feature type="region of interest" description="Disordered" evidence="10">
    <location>
        <begin position="54"/>
        <end position="77"/>
    </location>
</feature>
<comment type="similarity">
    <text evidence="3">Belongs to the MNN1/MNT family.</text>
</comment>
<keyword evidence="5 11" id="KW-0812">Transmembrane</keyword>
<keyword evidence="6" id="KW-0735">Signal-anchor</keyword>
<dbReference type="AlphaFoldDB" id="A0A9P4MB86"/>
<dbReference type="GO" id="GO:0000139">
    <property type="term" value="C:Golgi membrane"/>
    <property type="evidence" value="ECO:0007669"/>
    <property type="project" value="UniProtKB-SubCell"/>
</dbReference>
<evidence type="ECO:0000256" key="8">
    <source>
        <dbReference type="ARBA" id="ARBA00023034"/>
    </source>
</evidence>
<dbReference type="PANTHER" id="PTHR31646">
    <property type="entry name" value="ALPHA-1,2-MANNOSYLTRANSFERASE MNN2"/>
    <property type="match status" value="1"/>
</dbReference>
<evidence type="ECO:0000313" key="13">
    <source>
        <dbReference type="Proteomes" id="UP000799772"/>
    </source>
</evidence>
<proteinExistence type="inferred from homology"/>
<dbReference type="GO" id="GO:0046354">
    <property type="term" value="P:mannan biosynthetic process"/>
    <property type="evidence" value="ECO:0007669"/>
    <property type="project" value="TreeGrafter"/>
</dbReference>
<dbReference type="EMBL" id="ML978121">
    <property type="protein sequence ID" value="KAF2104095.1"/>
    <property type="molecule type" value="Genomic_DNA"/>
</dbReference>
<sequence>MGSPSSGPLPRSARATDIIRFYSRKLLVAAAAIISFTVLFLLYTRGSSLNLNYGSHRPQPISPSEAPDNKPPSPFHPHSHDNFIHLDAIKEFWAPWASAILASKPPIPEITVRMPHSNLGVSEEEARKPRTPPANLINLSPSEMSNLTEAHASFMGNLAAYKYPDRDVNSLFHHRGVVTVAGGEYFGPAIVGIHMLRASGCDLAVEAFVQNWDEYEPELCEEYLPKLNARCLVIEDFLSAHVDKALEVTHYQLKSLALLFSSFRDVLLLDSDSIPLVDPAKLFQSAAYKTTGFVGWSDFWKSSETPSFWTIAGLPSFPANLPSPCSESGQIVVDKMRHLKTLLLATYYNIWGPKWFYPLLSQGALGQGDKNTFETAAVVLNSPFSRVPKGVKSVSRRTGERGAVKGSAMLQFMPENILPDGMNEGLEVIPTSDRPAFIHANTPKMNAGHLVDEGDLVTDEGRHLRLWGSKEDQVKIFGEDLEKRVWLIVKETGCELANVVKEWKDRKHLCKRLKEHWNEVFG</sequence>
<keyword evidence="9 11" id="KW-0472">Membrane</keyword>
<comment type="caution">
    <text evidence="12">The sequence shown here is derived from an EMBL/GenBank/DDBJ whole genome shotgun (WGS) entry which is preliminary data.</text>
</comment>
<dbReference type="Pfam" id="PF11051">
    <property type="entry name" value="Mannosyl_trans3"/>
    <property type="match status" value="2"/>
</dbReference>
<evidence type="ECO:0000256" key="4">
    <source>
        <dbReference type="ARBA" id="ARBA00022679"/>
    </source>
</evidence>
<comment type="pathway">
    <text evidence="2">Protein modification; protein glycosylation.</text>
</comment>
<accession>A0A9P4MB86</accession>
<evidence type="ECO:0000256" key="7">
    <source>
        <dbReference type="ARBA" id="ARBA00022989"/>
    </source>
</evidence>
<dbReference type="SUPFAM" id="SSF53448">
    <property type="entry name" value="Nucleotide-diphospho-sugar transferases"/>
    <property type="match status" value="1"/>
</dbReference>
<feature type="transmembrane region" description="Helical" evidence="11">
    <location>
        <begin position="21"/>
        <end position="43"/>
    </location>
</feature>
<keyword evidence="7 11" id="KW-1133">Transmembrane helix</keyword>
<keyword evidence="13" id="KW-1185">Reference proteome</keyword>
<evidence type="ECO:0000313" key="12">
    <source>
        <dbReference type="EMBL" id="KAF2104095.1"/>
    </source>
</evidence>
<evidence type="ECO:0000256" key="2">
    <source>
        <dbReference type="ARBA" id="ARBA00004922"/>
    </source>
</evidence>
<gene>
    <name evidence="12" type="ORF">NA57DRAFT_70308</name>
</gene>
<dbReference type="Proteomes" id="UP000799772">
    <property type="component" value="Unassembled WGS sequence"/>
</dbReference>